<dbReference type="InterPro" id="IPR008979">
    <property type="entry name" value="Galactose-bd-like_sf"/>
</dbReference>
<comment type="similarity">
    <text evidence="1 6 7">Belongs to the glycosyl hydrolase 9 (cellulase E) family.</text>
</comment>
<dbReference type="Gene3D" id="2.60.40.10">
    <property type="entry name" value="Immunoglobulins"/>
    <property type="match status" value="1"/>
</dbReference>
<dbReference type="InterPro" id="IPR001919">
    <property type="entry name" value="CBD2"/>
</dbReference>
<feature type="active site" evidence="6">
    <location>
        <position position="912"/>
    </location>
</feature>
<comment type="catalytic activity">
    <reaction evidence="7">
        <text>Endohydrolysis of (1-&gt;4)-beta-D-glucosidic linkages in cellulose, lichenin and cereal beta-D-glucans.</text>
        <dbReference type="EC" id="3.2.1.4"/>
    </reaction>
</comment>
<dbReference type="InterPro" id="IPR001701">
    <property type="entry name" value="Glyco_hydro_9"/>
</dbReference>
<evidence type="ECO:0000313" key="10">
    <source>
        <dbReference type="Proteomes" id="UP000757540"/>
    </source>
</evidence>
<dbReference type="Gene3D" id="2.60.40.290">
    <property type="match status" value="1"/>
</dbReference>
<dbReference type="InterPro" id="IPR006311">
    <property type="entry name" value="TAT_signal"/>
</dbReference>
<dbReference type="Proteomes" id="UP000757540">
    <property type="component" value="Unassembled WGS sequence"/>
</dbReference>
<dbReference type="SUPFAM" id="SSF48208">
    <property type="entry name" value="Six-hairpin glycosidases"/>
    <property type="match status" value="1"/>
</dbReference>
<dbReference type="PROSITE" id="PS51318">
    <property type="entry name" value="TAT"/>
    <property type="match status" value="1"/>
</dbReference>
<keyword evidence="5 6" id="KW-0624">Polysaccharide degradation</keyword>
<evidence type="ECO:0000256" key="6">
    <source>
        <dbReference type="PROSITE-ProRule" id="PRU10060"/>
    </source>
</evidence>
<evidence type="ECO:0000313" key="9">
    <source>
        <dbReference type="EMBL" id="NOV98996.1"/>
    </source>
</evidence>
<dbReference type="InterPro" id="IPR033126">
    <property type="entry name" value="Glyco_hydro_9_Asp/Glu_AS"/>
</dbReference>
<dbReference type="Pfam" id="PF00553">
    <property type="entry name" value="CBM_2"/>
    <property type="match status" value="1"/>
</dbReference>
<dbReference type="PANTHER" id="PTHR22298">
    <property type="entry name" value="ENDO-1,4-BETA-GLUCANASE"/>
    <property type="match status" value="1"/>
</dbReference>
<dbReference type="PROSITE" id="PS00698">
    <property type="entry name" value="GH9_3"/>
    <property type="match status" value="1"/>
</dbReference>
<evidence type="ECO:0000259" key="8">
    <source>
        <dbReference type="PROSITE" id="PS51173"/>
    </source>
</evidence>
<evidence type="ECO:0000256" key="7">
    <source>
        <dbReference type="RuleBase" id="RU361166"/>
    </source>
</evidence>
<keyword evidence="4 6" id="KW-0326">Glycosidase</keyword>
<keyword evidence="3 6" id="KW-0119">Carbohydrate metabolism</keyword>
<dbReference type="InterPro" id="IPR013783">
    <property type="entry name" value="Ig-like_fold"/>
</dbReference>
<dbReference type="InterPro" id="IPR004197">
    <property type="entry name" value="Cellulase_Ig-like"/>
</dbReference>
<dbReference type="Pfam" id="PF00759">
    <property type="entry name" value="Glyco_hydro_9"/>
    <property type="match status" value="1"/>
</dbReference>
<sequence>MRPRQQRRRPVVAAVAALALAGTVAPLAAQADDNDVPNLVSNGTFEPPVGNQWWGIDDDQVSDGELCLDVPDAGAFGNFVNIDLVPEGTYVLGFTARGDNEIDGLQVTVQSDGAQGDPVYDVQENFAVGPDAETLEWSFTASGDAERVQFSLGGADAAGTVCLSDVYLSPVAELLTNPRFEDGLDPWWVAGDVELAEVDGRMCGVVPGGGNQWDVILGQGGIEVEAGRPYTVTLTASAQPQASARVIIPDPGTDWPPLYSADVTLRPDGQSFSETFELEAGADTEVQLQMGGNAADFEVCLELFSLTTGGEVAQFEHETGPRVRVNQLGYLPDGPKNATLVTDESEPVAWQLLDASDAVVAAGTSEPAGFDASAGLDVHRIDFSDVAVSGTGFRLAADGEESYPFDVVASLYEGLRTDALNVYYTQRSGIEITPIEVDGDLRKTEYVRPAGHVSEFGGDDVNQGDVAVPCLPPTGAVNHEGAPQLGADAHYGPDGWLCPEGYTIDAAGGWYDAGDHGKYVVNSGMSVYQMLATYERSLHAGVVAEGALGDSTLVIPERDNGVPDILDEARWNLDWMLTMQVADGTEMTIGGEVVDAGGLAHHKLHDIAWTGLNTLPHEDPMPRYVHRPSTAATLNLAAAAAQGARLYAEHDAEYADELLDAALRAWEAAAAHPEIYAPDTNDLDPNPGGGPYDDVNLGDEFYWAAAQLFLTTGADEFAEAVQSSEYHVGGAQGDIWDQGGFGWQFTAAAGRLDLATVPNNLPGRAEVIASVIEGADQYVATQQAEPFGHAYNPGNYEWGSAHSVANNAAVIATAYDLTGEDVYRDAALETFDYLLGRNAINNSYIKGYGTHFSQNMHSRWYASADRLPPYPDGKLAGGPNSGIQDPVAQANLQGCAPQACYIDHRDSWSTNETTINWNAALTWYASWAADMGDGSPTWEPPAPTCEVSYTQHGTWPGGGANTQVWVTNLGPGSIEGWELTFDLSATETIVNSWSADVSQDGTSVTARNLPWNAVLAAPRDDPGKGKGKAKGKAAVTFGFISSGADGTTPEVFHVNGVRCASS</sequence>
<dbReference type="InterPro" id="IPR003305">
    <property type="entry name" value="CenC_carb-bd"/>
</dbReference>
<dbReference type="InterPro" id="IPR008928">
    <property type="entry name" value="6-hairpin_glycosidase_sf"/>
</dbReference>
<name>A0ABX2A8M5_9MICO</name>
<dbReference type="SUPFAM" id="SSF49384">
    <property type="entry name" value="Carbohydrate-binding domain"/>
    <property type="match status" value="1"/>
</dbReference>
<keyword evidence="7" id="KW-0136">Cellulose degradation</keyword>
<reference evidence="9 10" key="1">
    <citation type="submission" date="2020-05" db="EMBL/GenBank/DDBJ databases">
        <title>Genomic Encyclopedia of Type Strains, Phase III (KMG-III): the genomes of soil and plant-associated and newly described type strains.</title>
        <authorList>
            <person name="Whitman W."/>
        </authorList>
    </citation>
    <scope>NUCLEOTIDE SEQUENCE [LARGE SCALE GENOMIC DNA]</scope>
    <source>
        <strain evidence="9 10">KCTC 19046</strain>
    </source>
</reference>
<dbReference type="SMART" id="SM00637">
    <property type="entry name" value="CBD_II"/>
    <property type="match status" value="1"/>
</dbReference>
<feature type="active site" evidence="6">
    <location>
        <position position="903"/>
    </location>
</feature>
<gene>
    <name evidence="9" type="ORF">HDG69_003598</name>
</gene>
<dbReference type="SUPFAM" id="SSF81296">
    <property type="entry name" value="E set domains"/>
    <property type="match status" value="1"/>
</dbReference>
<feature type="domain" description="CBM2" evidence="8">
    <location>
        <begin position="938"/>
        <end position="1062"/>
    </location>
</feature>
<evidence type="ECO:0000256" key="5">
    <source>
        <dbReference type="ARBA" id="ARBA00023326"/>
    </source>
</evidence>
<proteinExistence type="inferred from homology"/>
<dbReference type="InterPro" id="IPR008965">
    <property type="entry name" value="CBM2/CBM3_carb-bd_dom_sf"/>
</dbReference>
<dbReference type="RefSeq" id="WP_171785182.1">
    <property type="nucleotide sequence ID" value="NZ_BAAAML010000004.1"/>
</dbReference>
<dbReference type="EC" id="3.2.1.4" evidence="7"/>
<dbReference type="Pfam" id="PF02018">
    <property type="entry name" value="CBM_4_9"/>
    <property type="match status" value="2"/>
</dbReference>
<keyword evidence="10" id="KW-1185">Reference proteome</keyword>
<dbReference type="InterPro" id="IPR012291">
    <property type="entry name" value="CBM2_carb-bd_dom_sf"/>
</dbReference>
<organism evidence="9 10">
    <name type="scientific">Isoptericola halotolerans</name>
    <dbReference type="NCBI Taxonomy" id="300560"/>
    <lineage>
        <taxon>Bacteria</taxon>
        <taxon>Bacillati</taxon>
        <taxon>Actinomycetota</taxon>
        <taxon>Actinomycetes</taxon>
        <taxon>Micrococcales</taxon>
        <taxon>Promicromonosporaceae</taxon>
        <taxon>Isoptericola</taxon>
    </lineage>
</organism>
<dbReference type="InterPro" id="IPR012341">
    <property type="entry name" value="6hp_glycosidase-like_sf"/>
</dbReference>
<dbReference type="Gene3D" id="1.50.10.10">
    <property type="match status" value="1"/>
</dbReference>
<keyword evidence="7" id="KW-0732">Signal</keyword>
<dbReference type="InterPro" id="IPR014756">
    <property type="entry name" value="Ig_E-set"/>
</dbReference>
<evidence type="ECO:0000256" key="3">
    <source>
        <dbReference type="ARBA" id="ARBA00023277"/>
    </source>
</evidence>
<dbReference type="PROSITE" id="PS51173">
    <property type="entry name" value="CBM2"/>
    <property type="match status" value="1"/>
</dbReference>
<feature type="chain" id="PRO_5044985856" description="Endoglucanase" evidence="7">
    <location>
        <begin position="32"/>
        <end position="1062"/>
    </location>
</feature>
<evidence type="ECO:0000256" key="4">
    <source>
        <dbReference type="ARBA" id="ARBA00023295"/>
    </source>
</evidence>
<accession>A0ABX2A8M5</accession>
<dbReference type="SUPFAM" id="SSF49785">
    <property type="entry name" value="Galactose-binding domain-like"/>
    <property type="match status" value="2"/>
</dbReference>
<dbReference type="GO" id="GO:0008810">
    <property type="term" value="F:cellulase activity"/>
    <property type="evidence" value="ECO:0007669"/>
    <property type="project" value="UniProtKB-EC"/>
</dbReference>
<protein>
    <recommendedName>
        <fullName evidence="7">Endoglucanase</fullName>
        <ecNumber evidence="7">3.2.1.4</ecNumber>
    </recommendedName>
</protein>
<evidence type="ECO:0000256" key="1">
    <source>
        <dbReference type="ARBA" id="ARBA00007072"/>
    </source>
</evidence>
<comment type="caution">
    <text evidence="9">The sequence shown here is derived from an EMBL/GenBank/DDBJ whole genome shotgun (WGS) entry which is preliminary data.</text>
</comment>
<dbReference type="CDD" id="cd02850">
    <property type="entry name" value="E_set_Cellulase_N"/>
    <property type="match status" value="1"/>
</dbReference>
<dbReference type="Gene3D" id="2.60.120.260">
    <property type="entry name" value="Galactose-binding domain-like"/>
    <property type="match status" value="2"/>
</dbReference>
<dbReference type="Pfam" id="PF02927">
    <property type="entry name" value="CelD_N"/>
    <property type="match status" value="1"/>
</dbReference>
<dbReference type="EMBL" id="JABEZU010000005">
    <property type="protein sequence ID" value="NOV98996.1"/>
    <property type="molecule type" value="Genomic_DNA"/>
</dbReference>
<feature type="signal peptide" evidence="7">
    <location>
        <begin position="1"/>
        <end position="31"/>
    </location>
</feature>
<evidence type="ECO:0000256" key="2">
    <source>
        <dbReference type="ARBA" id="ARBA00022801"/>
    </source>
</evidence>
<keyword evidence="2 6" id="KW-0378">Hydrolase</keyword>